<dbReference type="AlphaFoldDB" id="C7Q1A2"/>
<gene>
    <name evidence="1" type="ordered locus">Caci_2868</name>
</gene>
<protein>
    <submittedName>
        <fullName evidence="1">Uncharacterized protein</fullName>
    </submittedName>
</protein>
<sequence length="240" mass="26696">MNNVPTPTACVGPCNSGWRRAETARLTKGTPHELTARAGQPVWCNPCARHVRIGLADFPELAARLMLEVENATAAGTVHVSGSKGRPIHGRERYTFCIDDIVGVLNYWAEAIRVDRDLAAPPPRSRGAAITADTRLLLIHFDWMIAEHSEPAQSAEFGKDLNRLYRHAAKLTRTDDVRAVPCEGIPCRQCDLMALEHELDWQGRATGYVLCRDCGTLLKEDEYERWVKLAAQPFKKRAAA</sequence>
<name>C7Q1A2_CATAD</name>
<reference evidence="1 2" key="1">
    <citation type="journal article" date="2009" name="Stand. Genomic Sci.">
        <title>Complete genome sequence of Catenulispora acidiphila type strain (ID 139908).</title>
        <authorList>
            <person name="Copeland A."/>
            <person name="Lapidus A."/>
            <person name="Glavina Del Rio T."/>
            <person name="Nolan M."/>
            <person name="Lucas S."/>
            <person name="Chen F."/>
            <person name="Tice H."/>
            <person name="Cheng J.F."/>
            <person name="Bruce D."/>
            <person name="Goodwin L."/>
            <person name="Pitluck S."/>
            <person name="Mikhailova N."/>
            <person name="Pati A."/>
            <person name="Ivanova N."/>
            <person name="Mavromatis K."/>
            <person name="Chen A."/>
            <person name="Palaniappan K."/>
            <person name="Chain P."/>
            <person name="Land M."/>
            <person name="Hauser L."/>
            <person name="Chang Y.J."/>
            <person name="Jeffries C.D."/>
            <person name="Chertkov O."/>
            <person name="Brettin T."/>
            <person name="Detter J.C."/>
            <person name="Han C."/>
            <person name="Ali Z."/>
            <person name="Tindall B.J."/>
            <person name="Goker M."/>
            <person name="Bristow J."/>
            <person name="Eisen J.A."/>
            <person name="Markowitz V."/>
            <person name="Hugenholtz P."/>
            <person name="Kyrpides N.C."/>
            <person name="Klenk H.P."/>
        </authorList>
    </citation>
    <scope>NUCLEOTIDE SEQUENCE [LARGE SCALE GENOMIC DNA]</scope>
    <source>
        <strain evidence="2">DSM 44928 / JCM 14897 / NBRC 102108 / NRRL B-24433 / ID139908</strain>
    </source>
</reference>
<organism evidence="1 2">
    <name type="scientific">Catenulispora acidiphila (strain DSM 44928 / JCM 14897 / NBRC 102108 / NRRL B-24433 / ID139908)</name>
    <dbReference type="NCBI Taxonomy" id="479433"/>
    <lineage>
        <taxon>Bacteria</taxon>
        <taxon>Bacillati</taxon>
        <taxon>Actinomycetota</taxon>
        <taxon>Actinomycetes</taxon>
        <taxon>Catenulisporales</taxon>
        <taxon>Catenulisporaceae</taxon>
        <taxon>Catenulispora</taxon>
    </lineage>
</organism>
<dbReference type="HOGENOM" id="CLU_1154777_0_0_11"/>
<dbReference type="KEGG" id="cai:Caci_2868"/>
<accession>C7Q1A2</accession>
<proteinExistence type="predicted"/>
<dbReference type="InParanoid" id="C7Q1A2"/>
<evidence type="ECO:0000313" key="1">
    <source>
        <dbReference type="EMBL" id="ACU71777.1"/>
    </source>
</evidence>
<evidence type="ECO:0000313" key="2">
    <source>
        <dbReference type="Proteomes" id="UP000000851"/>
    </source>
</evidence>
<dbReference type="eggNOG" id="ENOG502ZDNB">
    <property type="taxonomic scope" value="Bacteria"/>
</dbReference>
<dbReference type="EMBL" id="CP001700">
    <property type="protein sequence ID" value="ACU71777.1"/>
    <property type="molecule type" value="Genomic_DNA"/>
</dbReference>
<keyword evidence="2" id="KW-1185">Reference proteome</keyword>
<dbReference type="Proteomes" id="UP000000851">
    <property type="component" value="Chromosome"/>
</dbReference>